<dbReference type="InterPro" id="IPR042252">
    <property type="entry name" value="MtfA_N"/>
</dbReference>
<evidence type="ECO:0000313" key="1">
    <source>
        <dbReference type="EMBL" id="AXY75820.1"/>
    </source>
</evidence>
<dbReference type="PANTHER" id="PTHR30164">
    <property type="entry name" value="MTFA PEPTIDASE"/>
    <property type="match status" value="1"/>
</dbReference>
<sequence length="268" mass="31709">MEILIIFLVVSSILILHNPVSEWINRLLVKRQYKTFLTQETFYHSIVSRYIRYYNRLSLEEQHKFLFRTYLFHKAKKFHYIEVSESAEMPILISAASVQLTFGLDKYQLNYFRDIYVIKDDYHYGFYSRPFMGHVDLSGIYLSWDNFLKGIKGESPNCNVGLHEMGHALAWVNFITQTEEDKHFKKEFKNFSKVARPIFESMQQGARNMLGEYAGVNYHEFWAVSVEVFFENPIRMRHELPELYKAMSLLLRQDPCVIVNAANKKIAA</sequence>
<dbReference type="PANTHER" id="PTHR30164:SF2">
    <property type="entry name" value="PROTEIN MTFA"/>
    <property type="match status" value="1"/>
</dbReference>
<dbReference type="RefSeq" id="WP_119051701.1">
    <property type="nucleotide sequence ID" value="NZ_CP032157.1"/>
</dbReference>
<protein>
    <recommendedName>
        <fullName evidence="3">Zinc-dependent peptidase</fullName>
    </recommendedName>
</protein>
<evidence type="ECO:0008006" key="3">
    <source>
        <dbReference type="Google" id="ProtNLM"/>
    </source>
</evidence>
<name>A0A3B7MS11_9BACT</name>
<dbReference type="EMBL" id="CP032157">
    <property type="protein sequence ID" value="AXY75820.1"/>
    <property type="molecule type" value="Genomic_DNA"/>
</dbReference>
<reference evidence="1 2" key="1">
    <citation type="submission" date="2018-09" db="EMBL/GenBank/DDBJ databases">
        <title>Genome sequencing of strain 6GH32-13.</title>
        <authorList>
            <person name="Weon H.-Y."/>
            <person name="Heo J."/>
            <person name="Kwon S.-W."/>
        </authorList>
    </citation>
    <scope>NUCLEOTIDE SEQUENCE [LARGE SCALE GENOMIC DNA]</scope>
    <source>
        <strain evidence="1 2">5GH32-13</strain>
    </source>
</reference>
<dbReference type="Gene3D" id="3.40.390.10">
    <property type="entry name" value="Collagenase (Catalytic Domain)"/>
    <property type="match status" value="1"/>
</dbReference>
<evidence type="ECO:0000313" key="2">
    <source>
        <dbReference type="Proteomes" id="UP000263900"/>
    </source>
</evidence>
<dbReference type="CDD" id="cd20170">
    <property type="entry name" value="Peptidase_M90-like"/>
    <property type="match status" value="1"/>
</dbReference>
<dbReference type="Proteomes" id="UP000263900">
    <property type="component" value="Chromosome"/>
</dbReference>
<dbReference type="GO" id="GO:0004177">
    <property type="term" value="F:aminopeptidase activity"/>
    <property type="evidence" value="ECO:0007669"/>
    <property type="project" value="TreeGrafter"/>
</dbReference>
<gene>
    <name evidence="1" type="ORF">D3H65_18325</name>
</gene>
<dbReference type="InterPro" id="IPR010384">
    <property type="entry name" value="MtfA_fam"/>
</dbReference>
<dbReference type="GO" id="GO:0008237">
    <property type="term" value="F:metallopeptidase activity"/>
    <property type="evidence" value="ECO:0007669"/>
    <property type="project" value="InterPro"/>
</dbReference>
<dbReference type="Gene3D" id="1.10.472.150">
    <property type="entry name" value="Glucose-regulated metallo-peptidase M90, N-terminal domain"/>
    <property type="match status" value="1"/>
</dbReference>
<dbReference type="SUPFAM" id="SSF55486">
    <property type="entry name" value="Metalloproteases ('zincins'), catalytic domain"/>
    <property type="match status" value="1"/>
</dbReference>
<dbReference type="KEGG" id="pseg:D3H65_18325"/>
<organism evidence="1 2">
    <name type="scientific">Paraflavitalea soli</name>
    <dbReference type="NCBI Taxonomy" id="2315862"/>
    <lineage>
        <taxon>Bacteria</taxon>
        <taxon>Pseudomonadati</taxon>
        <taxon>Bacteroidota</taxon>
        <taxon>Chitinophagia</taxon>
        <taxon>Chitinophagales</taxon>
        <taxon>Chitinophagaceae</taxon>
        <taxon>Paraflavitalea</taxon>
    </lineage>
</organism>
<dbReference type="InterPro" id="IPR024079">
    <property type="entry name" value="MetalloPept_cat_dom_sf"/>
</dbReference>
<keyword evidence="2" id="KW-1185">Reference proteome</keyword>
<dbReference type="GO" id="GO:0005829">
    <property type="term" value="C:cytosol"/>
    <property type="evidence" value="ECO:0007669"/>
    <property type="project" value="TreeGrafter"/>
</dbReference>
<proteinExistence type="predicted"/>
<accession>A0A3B7MS11</accession>
<dbReference type="AlphaFoldDB" id="A0A3B7MS11"/>
<dbReference type="Pfam" id="PF06167">
    <property type="entry name" value="Peptidase_M90"/>
    <property type="match status" value="1"/>
</dbReference>
<dbReference type="OrthoDB" id="9786424at2"/>